<evidence type="ECO:0000256" key="1">
    <source>
        <dbReference type="SAM" id="SignalP"/>
    </source>
</evidence>
<dbReference type="OrthoDB" id="3908196at2759"/>
<feature type="chain" id="PRO_5010250590" evidence="1">
    <location>
        <begin position="17"/>
        <end position="240"/>
    </location>
</feature>
<keyword evidence="1" id="KW-0732">Signal</keyword>
<name>A0A1Q8R9S3_9PEZI</name>
<reference evidence="2 3" key="1">
    <citation type="submission" date="2016-11" db="EMBL/GenBank/DDBJ databases">
        <title>Draft Genome Assembly of Colletotrichum chlorophyti a pathogen of herbaceous plants.</title>
        <authorList>
            <person name="Gan P."/>
            <person name="Narusaka M."/>
            <person name="Tsushima A."/>
            <person name="Narusaka Y."/>
            <person name="Takano Y."/>
            <person name="Shirasu K."/>
        </authorList>
    </citation>
    <scope>NUCLEOTIDE SEQUENCE [LARGE SCALE GENOMIC DNA]</scope>
    <source>
        <strain evidence="2 3">NTL11</strain>
    </source>
</reference>
<accession>A0A1Q8R9S3</accession>
<proteinExistence type="predicted"/>
<dbReference type="STRING" id="708187.A0A1Q8R9S3"/>
<evidence type="ECO:0000313" key="2">
    <source>
        <dbReference type="EMBL" id="OLN81009.1"/>
    </source>
</evidence>
<dbReference type="Proteomes" id="UP000186583">
    <property type="component" value="Unassembled WGS sequence"/>
</dbReference>
<evidence type="ECO:0000313" key="3">
    <source>
        <dbReference type="Proteomes" id="UP000186583"/>
    </source>
</evidence>
<dbReference type="AlphaFoldDB" id="A0A1Q8R9S3"/>
<keyword evidence="3" id="KW-1185">Reference proteome</keyword>
<comment type="caution">
    <text evidence="2">The sequence shown here is derived from an EMBL/GenBank/DDBJ whole genome shotgun (WGS) entry which is preliminary data.</text>
</comment>
<organism evidence="2 3">
    <name type="scientific">Colletotrichum chlorophyti</name>
    <dbReference type="NCBI Taxonomy" id="708187"/>
    <lineage>
        <taxon>Eukaryota</taxon>
        <taxon>Fungi</taxon>
        <taxon>Dikarya</taxon>
        <taxon>Ascomycota</taxon>
        <taxon>Pezizomycotina</taxon>
        <taxon>Sordariomycetes</taxon>
        <taxon>Hypocreomycetidae</taxon>
        <taxon>Glomerellales</taxon>
        <taxon>Glomerellaceae</taxon>
        <taxon>Colletotrichum</taxon>
    </lineage>
</organism>
<feature type="signal peptide" evidence="1">
    <location>
        <begin position="1"/>
        <end position="16"/>
    </location>
</feature>
<protein>
    <submittedName>
        <fullName evidence="2">Uncharacterized protein</fullName>
    </submittedName>
</protein>
<sequence>MKANFLIAALAAQAAAKVQLEVRYSDNMIDVGTLDIFAATWQAIYAEPGNQRAIMTDRSFGADTNTCTHYTDNKPDITVRVKMNGAWGRTPGLKDNQMREGLVQAMWQVLQKTSNPYGYEVFSQCRGTTWQESVGYTSAAACGPKSSRNCQSPCRKVGSPGLTQCMKQTWAHKVPSSLRVTAYIDGRLQPDDLIIEFASQVNPVKGGCGLVGDIAGALAGYVIPVVGGLFAKGIAIGCSN</sequence>
<gene>
    <name evidence="2" type="ORF">CCHL11_09983</name>
</gene>
<dbReference type="EMBL" id="MPGH01000266">
    <property type="protein sequence ID" value="OLN81009.1"/>
    <property type="molecule type" value="Genomic_DNA"/>
</dbReference>